<dbReference type="AlphaFoldDB" id="A0A545TVW8"/>
<sequence length="634" mass="70667">MPDRFNNGNPDNDNGSKEHAISRGGLDVTSKWAFHGGDMQGLEQKLDYLKEMGITAIWMTPILRNKAVQDGGFAHHGYWIVDFTEIDSHFGTNADLKSLIEAAHAKGMKIFFDIITNHTADVIKYRECHEADGRMKAGLSRCEYKSLAQVAAGDTYTPFVPEAEQHVKFPAWLNDPQYYHNQGDTTFTGENSLYGDFVGLDDLNTEDPRVLAGMIDIYKNIIREFKPDGFRIDTVRHVQMPFWQAFGPAIMDYAREQGIPNFHIFGEVYDPDPAVLSRFTTEGKLPAVLDFGFQHAAAEVFYRGKDVEVLKTLFDNDDYYNDADSQADLLLNFLGNHDMGRPGYFINRDMAAIDPAEKLQRSILSHAFMYLSRGIPVVYYGDEQGFTGDGNDVDARENMFPSRVASYNDNTLLGTEKTTADDNFDPSHPLYTALAEFAELRKNHRALRRGIHIHRHLDPAQGTLAFARVDPEEQLEYLVVFNTATTPVTVELPAAARHYTALMGEQDMTVTDGQARTELPPLSFAVYKAGAPLRASTDVSVQLAGVTAQDSRLQVRYTLGGERDNPLPLYEVMTEYRNADGSYTLIAKDYTASFSAYLPAQKVTPGAEIRVTVSNLAGSRGVEVFTLPAVAAPQ</sequence>
<feature type="compositionally biased region" description="Polar residues" evidence="1">
    <location>
        <begin position="1"/>
        <end position="13"/>
    </location>
</feature>
<accession>A0A545TVW8</accession>
<evidence type="ECO:0000313" key="3">
    <source>
        <dbReference type="EMBL" id="TQV81378.1"/>
    </source>
</evidence>
<dbReference type="OrthoDB" id="9805159at2"/>
<organism evidence="3 4">
    <name type="scientific">Exilibacterium tricleocarpae</name>
    <dbReference type="NCBI Taxonomy" id="2591008"/>
    <lineage>
        <taxon>Bacteria</taxon>
        <taxon>Pseudomonadati</taxon>
        <taxon>Pseudomonadota</taxon>
        <taxon>Gammaproteobacteria</taxon>
        <taxon>Cellvibrionales</taxon>
        <taxon>Cellvibrionaceae</taxon>
        <taxon>Exilibacterium</taxon>
    </lineage>
</organism>
<dbReference type="SMART" id="SM00642">
    <property type="entry name" value="Aamy"/>
    <property type="match status" value="1"/>
</dbReference>
<dbReference type="SUPFAM" id="SSF51011">
    <property type="entry name" value="Glycosyl hydrolase domain"/>
    <property type="match status" value="1"/>
</dbReference>
<dbReference type="CDD" id="cd11339">
    <property type="entry name" value="AmyAc_bac_CMD_like_2"/>
    <property type="match status" value="1"/>
</dbReference>
<evidence type="ECO:0000313" key="4">
    <source>
        <dbReference type="Proteomes" id="UP000319732"/>
    </source>
</evidence>
<dbReference type="PANTHER" id="PTHR10357">
    <property type="entry name" value="ALPHA-AMYLASE FAMILY MEMBER"/>
    <property type="match status" value="1"/>
</dbReference>
<evidence type="ECO:0000259" key="2">
    <source>
        <dbReference type="SMART" id="SM00642"/>
    </source>
</evidence>
<dbReference type="GO" id="GO:0005975">
    <property type="term" value="P:carbohydrate metabolic process"/>
    <property type="evidence" value="ECO:0007669"/>
    <property type="project" value="InterPro"/>
</dbReference>
<dbReference type="InterPro" id="IPR032091">
    <property type="entry name" value="Malt_amylase-like_C"/>
</dbReference>
<dbReference type="Gene3D" id="2.60.40.1180">
    <property type="entry name" value="Golgi alpha-mannosidase II"/>
    <property type="match status" value="1"/>
</dbReference>
<feature type="region of interest" description="Disordered" evidence="1">
    <location>
        <begin position="1"/>
        <end position="20"/>
    </location>
</feature>
<dbReference type="InterPro" id="IPR013780">
    <property type="entry name" value="Glyco_hydro_b"/>
</dbReference>
<keyword evidence="4" id="KW-1185">Reference proteome</keyword>
<name>A0A545TVW8_9GAMM</name>
<protein>
    <submittedName>
        <fullName evidence="3">Alpha-amylase</fullName>
    </submittedName>
</protein>
<dbReference type="InterPro" id="IPR006047">
    <property type="entry name" value="GH13_cat_dom"/>
</dbReference>
<dbReference type="InterPro" id="IPR017853">
    <property type="entry name" value="GH"/>
</dbReference>
<dbReference type="Gene3D" id="3.20.20.80">
    <property type="entry name" value="Glycosidases"/>
    <property type="match status" value="1"/>
</dbReference>
<dbReference type="Pfam" id="PF16657">
    <property type="entry name" value="Malt_amylase_C"/>
    <property type="match status" value="1"/>
</dbReference>
<dbReference type="PANTHER" id="PTHR10357:SF209">
    <property type="entry name" value="PERIPLASMIC ALPHA-AMYLASE"/>
    <property type="match status" value="1"/>
</dbReference>
<dbReference type="EMBL" id="VHSG01000008">
    <property type="protein sequence ID" value="TQV81378.1"/>
    <property type="molecule type" value="Genomic_DNA"/>
</dbReference>
<proteinExistence type="predicted"/>
<feature type="domain" description="Glycosyl hydrolase family 13 catalytic" evidence="2">
    <location>
        <begin position="1"/>
        <end position="441"/>
    </location>
</feature>
<comment type="caution">
    <text evidence="3">The sequence shown here is derived from an EMBL/GenBank/DDBJ whole genome shotgun (WGS) entry which is preliminary data.</text>
</comment>
<dbReference type="Pfam" id="PF00128">
    <property type="entry name" value="Alpha-amylase"/>
    <property type="match status" value="1"/>
</dbReference>
<dbReference type="Proteomes" id="UP000319732">
    <property type="component" value="Unassembled WGS sequence"/>
</dbReference>
<reference evidence="3 4" key="1">
    <citation type="submission" date="2019-06" db="EMBL/GenBank/DDBJ databases">
        <title>Whole genome sequence for Cellvibrionaceae sp. R142.</title>
        <authorList>
            <person name="Wang G."/>
        </authorList>
    </citation>
    <scope>NUCLEOTIDE SEQUENCE [LARGE SCALE GENOMIC DNA]</scope>
    <source>
        <strain evidence="3 4">R142</strain>
    </source>
</reference>
<dbReference type="SUPFAM" id="SSF51445">
    <property type="entry name" value="(Trans)glycosidases"/>
    <property type="match status" value="1"/>
</dbReference>
<gene>
    <name evidence="3" type="ORF">FKG94_08645</name>
</gene>
<evidence type="ECO:0000256" key="1">
    <source>
        <dbReference type="SAM" id="MobiDB-lite"/>
    </source>
</evidence>